<proteinExistence type="inferred from homology"/>
<dbReference type="SMART" id="SM00382">
    <property type="entry name" value="AAA"/>
    <property type="match status" value="1"/>
</dbReference>
<reference evidence="8 9" key="1">
    <citation type="submission" date="2018-06" db="EMBL/GenBank/DDBJ databases">
        <title>Complete genome sequence of Paracoccus mutanolyticus strain RSP-02 isolated from cellulosic waste.</title>
        <authorList>
            <person name="Amrutha R.N."/>
            <person name="Shrivastav A."/>
            <person name="Buddana S.K."/>
            <person name="Deshpande U."/>
            <person name="Prakasham R.S."/>
        </authorList>
    </citation>
    <scope>NUCLEOTIDE SEQUENCE [LARGE SCALE GENOMIC DNA]</scope>
    <source>
        <strain evidence="8 9">RSP-02</strain>
    </source>
</reference>
<dbReference type="PROSITE" id="PS50893">
    <property type="entry name" value="ABC_TRANSPORTER_2"/>
    <property type="match status" value="1"/>
</dbReference>
<feature type="region of interest" description="Disordered" evidence="6">
    <location>
        <begin position="1"/>
        <end position="23"/>
    </location>
</feature>
<comment type="similarity">
    <text evidence="1">Belongs to the ABC transporter superfamily.</text>
</comment>
<accession>A0ABM6WQW0</accession>
<evidence type="ECO:0000256" key="2">
    <source>
        <dbReference type="ARBA" id="ARBA00022448"/>
    </source>
</evidence>
<keyword evidence="2" id="KW-0813">Transport</keyword>
<evidence type="ECO:0000256" key="5">
    <source>
        <dbReference type="ARBA" id="ARBA00022840"/>
    </source>
</evidence>
<dbReference type="InterPro" id="IPR022467">
    <property type="entry name" value="ABC_transprt_ATP-bd_su_PQQ"/>
</dbReference>
<sequence>MSPKKSGARNDPARGRGGPSPALDIQGVSHRFGAVEALRDVSFTVRPGSFCALLGINGAGKTTLFSLVTRLYDSTSGRIAVAGFDARRQPGRALSRLGVVFQSRALDGDLTLRQNLAYHAALHGIRRRDALPRIAEVLALVDLSDKAGARASTLSGGQQRRAEIARALLHRPQLLLLDEATAGLDLRARAEVLALTRRLIAEEGVSALWATHIFDEITPQDHVVLLHRGRVLADAPAAELMDGETLPAAFLRLTGTDAETLA</sequence>
<evidence type="ECO:0000256" key="4">
    <source>
        <dbReference type="ARBA" id="ARBA00022741"/>
    </source>
</evidence>
<dbReference type="PANTHER" id="PTHR42711:SF5">
    <property type="entry name" value="ABC TRANSPORTER ATP-BINDING PROTEIN NATA"/>
    <property type="match status" value="1"/>
</dbReference>
<dbReference type="Gene3D" id="3.40.50.300">
    <property type="entry name" value="P-loop containing nucleotide triphosphate hydrolases"/>
    <property type="match status" value="1"/>
</dbReference>
<dbReference type="NCBIfam" id="TIGR03864">
    <property type="entry name" value="PQQ_ABC_ATP"/>
    <property type="match status" value="1"/>
</dbReference>
<dbReference type="EMBL" id="CP030239">
    <property type="protein sequence ID" value="AWX92947.1"/>
    <property type="molecule type" value="Genomic_DNA"/>
</dbReference>
<keyword evidence="3" id="KW-0536">Nodulation</keyword>
<dbReference type="PROSITE" id="PS00211">
    <property type="entry name" value="ABC_TRANSPORTER_1"/>
    <property type="match status" value="1"/>
</dbReference>
<dbReference type="InterPro" id="IPR003593">
    <property type="entry name" value="AAA+_ATPase"/>
</dbReference>
<dbReference type="InterPro" id="IPR050763">
    <property type="entry name" value="ABC_transporter_ATP-binding"/>
</dbReference>
<dbReference type="Pfam" id="PF00005">
    <property type="entry name" value="ABC_tran"/>
    <property type="match status" value="1"/>
</dbReference>
<evidence type="ECO:0000313" key="9">
    <source>
        <dbReference type="Proteomes" id="UP000249922"/>
    </source>
</evidence>
<evidence type="ECO:0000256" key="3">
    <source>
        <dbReference type="ARBA" id="ARBA00022458"/>
    </source>
</evidence>
<dbReference type="InterPro" id="IPR017871">
    <property type="entry name" value="ABC_transporter-like_CS"/>
</dbReference>
<organism evidence="8 9">
    <name type="scientific">Paracoccus mutanolyticus</name>
    <dbReference type="NCBI Taxonomy" id="1499308"/>
    <lineage>
        <taxon>Bacteria</taxon>
        <taxon>Pseudomonadati</taxon>
        <taxon>Pseudomonadota</taxon>
        <taxon>Alphaproteobacteria</taxon>
        <taxon>Rhodobacterales</taxon>
        <taxon>Paracoccaceae</taxon>
        <taxon>Paracoccus</taxon>
    </lineage>
</organism>
<evidence type="ECO:0000313" key="8">
    <source>
        <dbReference type="EMBL" id="AWX92947.1"/>
    </source>
</evidence>
<protein>
    <submittedName>
        <fullName evidence="8">ABC transporter ATP-binding protein</fullName>
    </submittedName>
</protein>
<evidence type="ECO:0000256" key="6">
    <source>
        <dbReference type="SAM" id="MobiDB-lite"/>
    </source>
</evidence>
<keyword evidence="4" id="KW-0547">Nucleotide-binding</keyword>
<dbReference type="GO" id="GO:0005524">
    <property type="term" value="F:ATP binding"/>
    <property type="evidence" value="ECO:0007669"/>
    <property type="project" value="UniProtKB-KW"/>
</dbReference>
<dbReference type="Proteomes" id="UP000249922">
    <property type="component" value="Chromosome"/>
</dbReference>
<keyword evidence="9" id="KW-1185">Reference proteome</keyword>
<name>A0ABM6WQW0_9RHOB</name>
<dbReference type="PANTHER" id="PTHR42711">
    <property type="entry name" value="ABC TRANSPORTER ATP-BINDING PROTEIN"/>
    <property type="match status" value="1"/>
</dbReference>
<dbReference type="InterPro" id="IPR027417">
    <property type="entry name" value="P-loop_NTPase"/>
</dbReference>
<gene>
    <name evidence="8" type="ORF">DPM13_06720</name>
</gene>
<keyword evidence="5 8" id="KW-0067">ATP-binding</keyword>
<evidence type="ECO:0000259" key="7">
    <source>
        <dbReference type="PROSITE" id="PS50893"/>
    </source>
</evidence>
<evidence type="ECO:0000256" key="1">
    <source>
        <dbReference type="ARBA" id="ARBA00005417"/>
    </source>
</evidence>
<dbReference type="SUPFAM" id="SSF52540">
    <property type="entry name" value="P-loop containing nucleoside triphosphate hydrolases"/>
    <property type="match status" value="1"/>
</dbReference>
<dbReference type="InterPro" id="IPR003439">
    <property type="entry name" value="ABC_transporter-like_ATP-bd"/>
</dbReference>
<feature type="domain" description="ABC transporter" evidence="7">
    <location>
        <begin position="23"/>
        <end position="253"/>
    </location>
</feature>